<dbReference type="Pfam" id="PF11741">
    <property type="entry name" value="AMIN"/>
    <property type="match status" value="2"/>
</dbReference>
<dbReference type="PRINTS" id="PR00811">
    <property type="entry name" value="BCTERIALGSPD"/>
</dbReference>
<comment type="subunit">
    <text evidence="11">Homododecamer. Tetramer of trimer.</text>
</comment>
<accession>A0A369ARG1</accession>
<dbReference type="EMBL" id="QPJU01000002">
    <property type="protein sequence ID" value="RCX10826.1"/>
    <property type="molecule type" value="Genomic_DNA"/>
</dbReference>
<dbReference type="InterPro" id="IPR011662">
    <property type="entry name" value="Secretin/TonB_short_N"/>
</dbReference>
<evidence type="ECO:0000256" key="4">
    <source>
        <dbReference type="ARBA" id="ARBA00022448"/>
    </source>
</evidence>
<evidence type="ECO:0000256" key="8">
    <source>
        <dbReference type="ARBA" id="ARBA00023237"/>
    </source>
</evidence>
<dbReference type="InterPro" id="IPR051808">
    <property type="entry name" value="Type_IV_pilus_biogenesis"/>
</dbReference>
<dbReference type="Pfam" id="PF03958">
    <property type="entry name" value="Secretin_N"/>
    <property type="match status" value="1"/>
</dbReference>
<evidence type="ECO:0000256" key="9">
    <source>
        <dbReference type="ARBA" id="ARBA00023287"/>
    </source>
</evidence>
<evidence type="ECO:0000256" key="10">
    <source>
        <dbReference type="ARBA" id="ARBA00024678"/>
    </source>
</evidence>
<evidence type="ECO:0000256" key="5">
    <source>
        <dbReference type="ARBA" id="ARBA00022729"/>
    </source>
</evidence>
<dbReference type="InterPro" id="IPR021731">
    <property type="entry name" value="AMIN_dom"/>
</dbReference>
<evidence type="ECO:0000256" key="13">
    <source>
        <dbReference type="SAM" id="SignalP"/>
    </source>
</evidence>
<keyword evidence="6" id="KW-0653">Protein transport</keyword>
<feature type="domain" description="Secretin/TonB short N-terminal" evidence="14">
    <location>
        <begin position="299"/>
        <end position="347"/>
    </location>
</feature>
<dbReference type="InterPro" id="IPR004846">
    <property type="entry name" value="T2SS/T3SS_dom"/>
</dbReference>
<reference evidence="15 16" key="1">
    <citation type="submission" date="2018-07" db="EMBL/GenBank/DDBJ databases">
        <title>Genomic Encyclopedia of Type Strains, Phase IV (KMG-IV): sequencing the most valuable type-strain genomes for metagenomic binning, comparative biology and taxonomic classification.</title>
        <authorList>
            <person name="Goeker M."/>
        </authorList>
    </citation>
    <scope>NUCLEOTIDE SEQUENCE [LARGE SCALE GENOMIC DNA]</scope>
    <source>
        <strain evidence="15 16">DSM 100911</strain>
    </source>
</reference>
<dbReference type="InterPro" id="IPR013355">
    <property type="entry name" value="Pilus_4_PilQ"/>
</dbReference>
<dbReference type="NCBIfam" id="TIGR02515">
    <property type="entry name" value="IV_pilus_PilQ"/>
    <property type="match status" value="1"/>
</dbReference>
<evidence type="ECO:0000313" key="15">
    <source>
        <dbReference type="EMBL" id="RCX10826.1"/>
    </source>
</evidence>
<evidence type="ECO:0000256" key="11">
    <source>
        <dbReference type="ARBA" id="ARBA00025897"/>
    </source>
</evidence>
<dbReference type="InterPro" id="IPR004845">
    <property type="entry name" value="T2SS_GspD_CS"/>
</dbReference>
<gene>
    <name evidence="15" type="ORF">DFR45_102228</name>
</gene>
<organism evidence="15 16">
    <name type="scientific">Extensimonas vulgaris</name>
    <dbReference type="NCBI Taxonomy" id="1031594"/>
    <lineage>
        <taxon>Bacteria</taxon>
        <taxon>Pseudomonadati</taxon>
        <taxon>Pseudomonadota</taxon>
        <taxon>Betaproteobacteria</taxon>
        <taxon>Burkholderiales</taxon>
        <taxon>Comamonadaceae</taxon>
        <taxon>Extensimonas</taxon>
    </lineage>
</organism>
<keyword evidence="5 13" id="KW-0732">Signal</keyword>
<sequence length="711" mass="76483">MTITKLWPIRQWRNVCVALVGLTLATIAAAQNSITSVTGSIQGGSEVLRIDLSEPISSAPSGFVIQSPARVALDFPGVTNALGRSTVEINQGNLKSVNVVQAGDRTRVVLNLKQATPYQTEIRGKSLFVSLTPITSTTVAAPQATTFAENLNSDVLPLKDVDFRRGNDGSGRIVISLANNQVGVDLRKQGKGLSVDFLKTSLPEGLRRKLDVTDFGTPVQTITTTQQGDRVHMTIDIAGDWEHSAYQADTQFVVEIRQQKKDLSKLTPGPGFTGERLSLNFQNIEVRSLLQVIADFTNFNIVTSDTVTGSLTLRLKDVPWDQALQIIMDAKGLGMRKSGSVLWIAPKDEIDARIKKDLQAADEIRKLEPLKTQSFQLNYAKANDIVSQLTNTNTGGTGGNNTRFLSDRGNVIAEPRTNQIFVTDTPSKLEDVRQLLLSLDVPVRQVLIEARIVEARDSFGRSLGVRLGGADLRAQNGGDGGYKLSGNNRVVFGTSYSNAVASAGAGGTVDTTGSFVNLPASLPNVNGAASFALSIFNSAANRFLTLELSAMEADGNGRIVSSPRLITADQTKALIEQGTEYPYSVTAPNGATSIAFKKAVLKLEVTPQITPEGNIILDLDVNKDSRGETTTQGVAIDTKHVKTQVLVENGGTVVIGGIFSLDESDQINKVPLLGDIPVMGNLFKNRTKQSTKQEMLVFITPKIISDRGPTR</sequence>
<evidence type="ECO:0000313" key="16">
    <source>
        <dbReference type="Proteomes" id="UP000252174"/>
    </source>
</evidence>
<dbReference type="Gene3D" id="3.30.1370.130">
    <property type="match status" value="1"/>
</dbReference>
<keyword evidence="16" id="KW-1185">Reference proteome</keyword>
<keyword evidence="7" id="KW-0472">Membrane</keyword>
<feature type="chain" id="PRO_5016910212" description="Type IV pilus biogenesis and competence protein PilQ" evidence="13">
    <location>
        <begin position="31"/>
        <end position="711"/>
    </location>
</feature>
<comment type="function">
    <text evidence="10">Required for type IV pilus biogenesis and competence. Could function as a pore for exit of the pilus but also as a channel for entry of heme and antimicrobial agents and uptake of transforming DNA.</text>
</comment>
<evidence type="ECO:0000256" key="6">
    <source>
        <dbReference type="ARBA" id="ARBA00022927"/>
    </source>
</evidence>
<evidence type="ECO:0000259" key="14">
    <source>
        <dbReference type="SMART" id="SM00965"/>
    </source>
</evidence>
<dbReference type="InterPro" id="IPR038591">
    <property type="entry name" value="NolW-like_sf"/>
</dbReference>
<dbReference type="Proteomes" id="UP000252174">
    <property type="component" value="Unassembled WGS sequence"/>
</dbReference>
<dbReference type="InterPro" id="IPR001775">
    <property type="entry name" value="GspD/PilQ"/>
</dbReference>
<dbReference type="SMART" id="SM00965">
    <property type="entry name" value="STN"/>
    <property type="match status" value="1"/>
</dbReference>
<dbReference type="PROSITE" id="PS00875">
    <property type="entry name" value="T2SP_D"/>
    <property type="match status" value="1"/>
</dbReference>
<evidence type="ECO:0000256" key="3">
    <source>
        <dbReference type="ARBA" id="ARBA00014124"/>
    </source>
</evidence>
<dbReference type="Gene3D" id="2.60.40.3500">
    <property type="match status" value="1"/>
</dbReference>
<protein>
    <recommendedName>
        <fullName evidence="3">Type IV pilus biogenesis and competence protein PilQ</fullName>
    </recommendedName>
</protein>
<dbReference type="PANTHER" id="PTHR30604:SF1">
    <property type="entry name" value="DNA UTILIZATION PROTEIN HOFQ"/>
    <property type="match status" value="1"/>
</dbReference>
<name>A0A369ARG1_9BURK</name>
<dbReference type="GO" id="GO:0009279">
    <property type="term" value="C:cell outer membrane"/>
    <property type="evidence" value="ECO:0007669"/>
    <property type="project" value="UniProtKB-SubCell"/>
</dbReference>
<keyword evidence="9" id="KW-0178">Competence</keyword>
<dbReference type="Pfam" id="PF00263">
    <property type="entry name" value="Secretin"/>
    <property type="match status" value="1"/>
</dbReference>
<comment type="subcellular location">
    <subcellularLocation>
        <location evidence="1 12">Cell outer membrane</location>
    </subcellularLocation>
</comment>
<comment type="caution">
    <text evidence="15">The sequence shown here is derived from an EMBL/GenBank/DDBJ whole genome shotgun (WGS) entry which is preliminary data.</text>
</comment>
<evidence type="ECO:0000256" key="1">
    <source>
        <dbReference type="ARBA" id="ARBA00004442"/>
    </source>
</evidence>
<dbReference type="GO" id="GO:0030420">
    <property type="term" value="P:establishment of competence for transformation"/>
    <property type="evidence" value="ECO:0007669"/>
    <property type="project" value="UniProtKB-KW"/>
</dbReference>
<evidence type="ECO:0000256" key="7">
    <source>
        <dbReference type="ARBA" id="ARBA00023136"/>
    </source>
</evidence>
<comment type="similarity">
    <text evidence="2">Belongs to the bacterial secretin family. PilQ subfamily.</text>
</comment>
<dbReference type="Gene3D" id="3.30.1370.120">
    <property type="match status" value="1"/>
</dbReference>
<dbReference type="Gene3D" id="2.60.40.3470">
    <property type="match status" value="1"/>
</dbReference>
<evidence type="ECO:0000256" key="2">
    <source>
        <dbReference type="ARBA" id="ARBA00006304"/>
    </source>
</evidence>
<dbReference type="RefSeq" id="WP_114482408.1">
    <property type="nucleotide sequence ID" value="NZ_QPJU01000002.1"/>
</dbReference>
<proteinExistence type="inferred from homology"/>
<dbReference type="InterPro" id="IPR005644">
    <property type="entry name" value="NolW-like"/>
</dbReference>
<dbReference type="OrthoDB" id="9779724at2"/>
<dbReference type="AlphaFoldDB" id="A0A369ARG1"/>
<feature type="signal peptide" evidence="13">
    <location>
        <begin position="1"/>
        <end position="30"/>
    </location>
</feature>
<keyword evidence="4 12" id="KW-0813">Transport</keyword>
<dbReference type="GO" id="GO:0009306">
    <property type="term" value="P:protein secretion"/>
    <property type="evidence" value="ECO:0007669"/>
    <property type="project" value="InterPro"/>
</dbReference>
<dbReference type="PANTHER" id="PTHR30604">
    <property type="entry name" value="PROTEIN TRANSPORT PROTEIN HOFQ"/>
    <property type="match status" value="1"/>
</dbReference>
<evidence type="ECO:0000256" key="12">
    <source>
        <dbReference type="RuleBase" id="RU004004"/>
    </source>
</evidence>
<keyword evidence="8" id="KW-0998">Cell outer membrane</keyword>